<evidence type="ECO:0000313" key="3">
    <source>
        <dbReference type="Proteomes" id="UP000320461"/>
    </source>
</evidence>
<evidence type="ECO:0000313" key="2">
    <source>
        <dbReference type="EMBL" id="GEA85499.1"/>
    </source>
</evidence>
<reference evidence="2 3" key="1">
    <citation type="submission" date="2019-06" db="EMBL/GenBank/DDBJ databases">
        <title>Whole genome shotgun sequence of Cellulomonas gelida NBRC 3748.</title>
        <authorList>
            <person name="Hosoyama A."/>
            <person name="Uohara A."/>
            <person name="Ohji S."/>
            <person name="Ichikawa N."/>
        </authorList>
    </citation>
    <scope>NUCLEOTIDE SEQUENCE [LARGE SCALE GENOMIC DNA]</scope>
    <source>
        <strain evidence="2 3">NBRC 3748</strain>
    </source>
</reference>
<dbReference type="Pfam" id="PF13830">
    <property type="entry name" value="DUF4192"/>
    <property type="match status" value="1"/>
</dbReference>
<dbReference type="EMBL" id="BJLQ01000037">
    <property type="protein sequence ID" value="GEA85499.1"/>
    <property type="molecule type" value="Genomic_DNA"/>
</dbReference>
<sequence>MTATSTLRVSEPREIISLLPYRLGFRPRDSAVAVSLRAPRGRVGVVMRVDLAALGDEEVGAQVARAVVATMGRDGAQSTVLVVYADVDPRLDPGPVGLRVLRAVEHYREASDVSLGQVPVWVVTPDGYLSFDCARSCCPPGGRPLRELESTQVSARMVLEGATVAGSRDDLVRIPSADAQRRRVVARTRRRWQERGLAAVAAGPDALERWRLGSVAAWRAAVDLVAGRAELGAPAPWGRLEAGLQDRRVRDAVLASFVPGAGDLPERSVRGRHPDAGVELAMGEVTGRIMGTSTGIAAPEGMVRLHEETLEALVAHGRRDAQAPALSLLALLAWWRGDGARAQILLDRALQDDPGYRLATLLDSALAAGLGPGWTRRPDPPDDDGREWDEDLDPQGPHGGEADPLVGPPEQGQGLGNGSAR</sequence>
<organism evidence="2 3">
    <name type="scientific">Cellulomonas gelida</name>
    <dbReference type="NCBI Taxonomy" id="1712"/>
    <lineage>
        <taxon>Bacteria</taxon>
        <taxon>Bacillati</taxon>
        <taxon>Actinomycetota</taxon>
        <taxon>Actinomycetes</taxon>
        <taxon>Micrococcales</taxon>
        <taxon>Cellulomonadaceae</taxon>
        <taxon>Cellulomonas</taxon>
    </lineage>
</organism>
<name>A0A4Y3KM53_9CELL</name>
<dbReference type="AlphaFoldDB" id="A0A4Y3KM53"/>
<dbReference type="RefSeq" id="WP_141371416.1">
    <property type="nucleotide sequence ID" value="NZ_BJLQ01000037.1"/>
</dbReference>
<keyword evidence="3" id="KW-1185">Reference proteome</keyword>
<evidence type="ECO:0008006" key="4">
    <source>
        <dbReference type="Google" id="ProtNLM"/>
    </source>
</evidence>
<protein>
    <recommendedName>
        <fullName evidence="4">DUF4192 domain-containing protein</fullName>
    </recommendedName>
</protein>
<feature type="region of interest" description="Disordered" evidence="1">
    <location>
        <begin position="369"/>
        <end position="421"/>
    </location>
</feature>
<comment type="caution">
    <text evidence="2">The sequence shown here is derived from an EMBL/GenBank/DDBJ whole genome shotgun (WGS) entry which is preliminary data.</text>
</comment>
<evidence type="ECO:0000256" key="1">
    <source>
        <dbReference type="SAM" id="MobiDB-lite"/>
    </source>
</evidence>
<proteinExistence type="predicted"/>
<dbReference type="OrthoDB" id="4954868at2"/>
<feature type="compositionally biased region" description="Acidic residues" evidence="1">
    <location>
        <begin position="381"/>
        <end position="393"/>
    </location>
</feature>
<dbReference type="InterPro" id="IPR025447">
    <property type="entry name" value="DUF4192"/>
</dbReference>
<dbReference type="Proteomes" id="UP000320461">
    <property type="component" value="Unassembled WGS sequence"/>
</dbReference>
<gene>
    <name evidence="2" type="ORF">CGE01nite_27500</name>
</gene>
<accession>A0A4Y3KM53</accession>